<dbReference type="Pfam" id="PF13531">
    <property type="entry name" value="SBP_bac_11"/>
    <property type="match status" value="1"/>
</dbReference>
<accession>A0A917W8K4</accession>
<evidence type="ECO:0000256" key="4">
    <source>
        <dbReference type="PIRSR" id="PIRSR004846-1"/>
    </source>
</evidence>
<keyword evidence="3 6" id="KW-0732">Signal</keyword>
<dbReference type="PIRSF" id="PIRSF004846">
    <property type="entry name" value="ModA"/>
    <property type="match status" value="1"/>
</dbReference>
<keyword evidence="8" id="KW-1185">Reference proteome</keyword>
<evidence type="ECO:0000313" key="7">
    <source>
        <dbReference type="EMBL" id="GGL77173.1"/>
    </source>
</evidence>
<feature type="chain" id="PRO_5037915617" evidence="6">
    <location>
        <begin position="22"/>
        <end position="274"/>
    </location>
</feature>
<feature type="binding site" evidence="4">
    <location>
        <position position="91"/>
    </location>
    <ligand>
        <name>molybdate</name>
        <dbReference type="ChEBI" id="CHEBI:36264"/>
    </ligand>
</feature>
<dbReference type="EMBL" id="BMMZ01000012">
    <property type="protein sequence ID" value="GGL77173.1"/>
    <property type="molecule type" value="Genomic_DNA"/>
</dbReference>
<gene>
    <name evidence="7" type="ORF">GCM10011575_39290</name>
</gene>
<feature type="region of interest" description="Disordered" evidence="5">
    <location>
        <begin position="27"/>
        <end position="49"/>
    </location>
</feature>
<comment type="similarity">
    <text evidence="1">Belongs to the bacterial solute-binding protein ModA family.</text>
</comment>
<organism evidence="7 8">
    <name type="scientific">Microlunatus endophyticus</name>
    <dbReference type="NCBI Taxonomy" id="1716077"/>
    <lineage>
        <taxon>Bacteria</taxon>
        <taxon>Bacillati</taxon>
        <taxon>Actinomycetota</taxon>
        <taxon>Actinomycetes</taxon>
        <taxon>Propionibacteriales</taxon>
        <taxon>Propionibacteriaceae</taxon>
        <taxon>Microlunatus</taxon>
    </lineage>
</organism>
<feature type="binding site" evidence="4">
    <location>
        <position position="193"/>
    </location>
    <ligand>
        <name>molybdate</name>
        <dbReference type="ChEBI" id="CHEBI:36264"/>
    </ligand>
</feature>
<feature type="binding site" evidence="4">
    <location>
        <position position="211"/>
    </location>
    <ligand>
        <name>molybdate</name>
        <dbReference type="ChEBI" id="CHEBI:36264"/>
    </ligand>
</feature>
<dbReference type="InterPro" id="IPR050682">
    <property type="entry name" value="ModA/WtpA"/>
</dbReference>
<dbReference type="AlphaFoldDB" id="A0A917W8K4"/>
<reference evidence="7" key="1">
    <citation type="journal article" date="2014" name="Int. J. Syst. Evol. Microbiol.">
        <title>Complete genome sequence of Corynebacterium casei LMG S-19264T (=DSM 44701T), isolated from a smear-ripened cheese.</title>
        <authorList>
            <consortium name="US DOE Joint Genome Institute (JGI-PGF)"/>
            <person name="Walter F."/>
            <person name="Albersmeier A."/>
            <person name="Kalinowski J."/>
            <person name="Ruckert C."/>
        </authorList>
    </citation>
    <scope>NUCLEOTIDE SEQUENCE</scope>
    <source>
        <strain evidence="7">CGMCC 4.7306</strain>
    </source>
</reference>
<dbReference type="InterPro" id="IPR005950">
    <property type="entry name" value="ModA"/>
</dbReference>
<dbReference type="CDD" id="cd13538">
    <property type="entry name" value="PBP2_ModA_like_1"/>
    <property type="match status" value="1"/>
</dbReference>
<sequence length="274" mass="27563">MKRWIRGPIAVIGLAGMVALAGCSGGTSDSGSGTTSGPTASGAASPSASGKISGDITVLAAASLTETFTTIGKNFEKAHPGTKVTFSFGSSATLATQVNQGAPADVFASADQKTMKLVTDAGNASGPTLFATNTLEIAVPPGNPAKVTGLKDFADSSKKTVLCAKQVPCGSAAQQVFTLAGITPKPVSYETDVKAALTKVEQNEADAALVYRTDVSSAGDKVQGVTFPEAQKVVNQYPIVALKESRNSATAAAFVGYVTGPGEQVLQQAGFGAP</sequence>
<evidence type="ECO:0000256" key="2">
    <source>
        <dbReference type="ARBA" id="ARBA00022723"/>
    </source>
</evidence>
<evidence type="ECO:0000256" key="5">
    <source>
        <dbReference type="SAM" id="MobiDB-lite"/>
    </source>
</evidence>
<dbReference type="Gene3D" id="3.40.190.10">
    <property type="entry name" value="Periplasmic binding protein-like II"/>
    <property type="match status" value="2"/>
</dbReference>
<keyword evidence="2 4" id="KW-0479">Metal-binding</keyword>
<comment type="caution">
    <text evidence="7">The sequence shown here is derived from an EMBL/GenBank/DDBJ whole genome shotgun (WGS) entry which is preliminary data.</text>
</comment>
<dbReference type="NCBIfam" id="TIGR01256">
    <property type="entry name" value="modA"/>
    <property type="match status" value="1"/>
</dbReference>
<name>A0A917W8K4_9ACTN</name>
<dbReference type="SUPFAM" id="SSF53850">
    <property type="entry name" value="Periplasmic binding protein-like II"/>
    <property type="match status" value="1"/>
</dbReference>
<evidence type="ECO:0000256" key="6">
    <source>
        <dbReference type="SAM" id="SignalP"/>
    </source>
</evidence>
<reference evidence="7" key="2">
    <citation type="submission" date="2020-09" db="EMBL/GenBank/DDBJ databases">
        <authorList>
            <person name="Sun Q."/>
            <person name="Zhou Y."/>
        </authorList>
    </citation>
    <scope>NUCLEOTIDE SEQUENCE</scope>
    <source>
        <strain evidence="7">CGMCC 4.7306</strain>
    </source>
</reference>
<proteinExistence type="inferred from homology"/>
<dbReference type="GO" id="GO:0046872">
    <property type="term" value="F:metal ion binding"/>
    <property type="evidence" value="ECO:0007669"/>
    <property type="project" value="UniProtKB-KW"/>
</dbReference>
<dbReference type="PROSITE" id="PS51257">
    <property type="entry name" value="PROKAR_LIPOPROTEIN"/>
    <property type="match status" value="1"/>
</dbReference>
<feature type="signal peptide" evidence="6">
    <location>
        <begin position="1"/>
        <end position="21"/>
    </location>
</feature>
<dbReference type="PANTHER" id="PTHR30632:SF0">
    <property type="entry name" value="SULFATE-BINDING PROTEIN"/>
    <property type="match status" value="1"/>
</dbReference>
<protein>
    <submittedName>
        <fullName evidence="7">Molybdate-binding protein</fullName>
    </submittedName>
</protein>
<dbReference type="Proteomes" id="UP000613840">
    <property type="component" value="Unassembled WGS sequence"/>
</dbReference>
<dbReference type="GO" id="GO:0030973">
    <property type="term" value="F:molybdate ion binding"/>
    <property type="evidence" value="ECO:0007669"/>
    <property type="project" value="TreeGrafter"/>
</dbReference>
<evidence type="ECO:0000256" key="3">
    <source>
        <dbReference type="ARBA" id="ARBA00022729"/>
    </source>
</evidence>
<evidence type="ECO:0000256" key="1">
    <source>
        <dbReference type="ARBA" id="ARBA00009175"/>
    </source>
</evidence>
<keyword evidence="4" id="KW-0500">Molybdenum</keyword>
<feature type="binding site" evidence="4">
    <location>
        <position position="63"/>
    </location>
    <ligand>
        <name>molybdate</name>
        <dbReference type="ChEBI" id="CHEBI:36264"/>
    </ligand>
</feature>
<dbReference type="PANTHER" id="PTHR30632">
    <property type="entry name" value="MOLYBDATE-BINDING PERIPLASMIC PROTEIN"/>
    <property type="match status" value="1"/>
</dbReference>
<dbReference type="GO" id="GO:0015689">
    <property type="term" value="P:molybdate ion transport"/>
    <property type="evidence" value="ECO:0007669"/>
    <property type="project" value="InterPro"/>
</dbReference>
<evidence type="ECO:0000313" key="8">
    <source>
        <dbReference type="Proteomes" id="UP000613840"/>
    </source>
</evidence>